<keyword evidence="2" id="KW-1185">Reference proteome</keyword>
<evidence type="ECO:0000313" key="2">
    <source>
        <dbReference type="Proteomes" id="UP000220158"/>
    </source>
</evidence>
<reference evidence="1 2" key="1">
    <citation type="submission" date="2015-04" db="EMBL/GenBank/DDBJ databases">
        <authorList>
            <consortium name="Pathogen Informatics"/>
        </authorList>
    </citation>
    <scope>NUCLEOTIDE SEQUENCE [LARGE SCALE GENOMIC DNA]</scope>
    <source>
        <strain evidence="1 2">SGS1</strain>
    </source>
</reference>
<dbReference type="EMBL" id="CVMU01000047">
    <property type="protein sequence ID" value="CRG84192.1"/>
    <property type="molecule type" value="Genomic_DNA"/>
</dbReference>
<dbReference type="OrthoDB" id="10575684at2759"/>
<protein>
    <submittedName>
        <fullName evidence="1">Uncharacterized protein</fullName>
    </submittedName>
</protein>
<dbReference type="GeneID" id="39734124"/>
<dbReference type="AlphaFoldDB" id="A0A1J1GJX5"/>
<sequence length="187" mass="22958">LFKEENLQISVSKFNKDHLRVLAEKESKNVNNLVYLDKPFKQFEKHFIELIVSLVKSMHAFWENMCYYNDVRLSQFGRTWEQEKFNYWFDKMHKDTKNICDKISEECRVFKKSYPSDKEYPSFFKKKKKELNEFEKKQIKWFFSYIDVCEKEWSYIKSLRNNPGICPLKCLFKKGKNYEMLKNEQNK</sequence>
<dbReference type="VEuPathDB" id="PlasmoDB:PRELSG_0019700"/>
<feature type="non-terminal residue" evidence="1">
    <location>
        <position position="1"/>
    </location>
</feature>
<name>A0A1J1GJX5_PLARL</name>
<organism evidence="1 2">
    <name type="scientific">Plasmodium relictum</name>
    <dbReference type="NCBI Taxonomy" id="85471"/>
    <lineage>
        <taxon>Eukaryota</taxon>
        <taxon>Sar</taxon>
        <taxon>Alveolata</taxon>
        <taxon>Apicomplexa</taxon>
        <taxon>Aconoidasida</taxon>
        <taxon>Haemosporida</taxon>
        <taxon>Plasmodiidae</taxon>
        <taxon>Plasmodium</taxon>
        <taxon>Plasmodium (Haemamoeba)</taxon>
    </lineage>
</organism>
<dbReference type="KEGG" id="prel:PRELSG_0019700"/>
<accession>A0A1J1GJX5</accession>
<evidence type="ECO:0000313" key="1">
    <source>
        <dbReference type="EMBL" id="CRG84192.1"/>
    </source>
</evidence>
<proteinExistence type="predicted"/>
<dbReference type="Proteomes" id="UP000220158">
    <property type="component" value="Unassembled WGS sequence"/>
</dbReference>
<gene>
    <name evidence="1" type="ORF">PRELSG_0019700</name>
</gene>
<dbReference type="RefSeq" id="XP_028531059.1">
    <property type="nucleotide sequence ID" value="XM_028678222.1"/>
</dbReference>